<keyword evidence="8" id="KW-1133">Transmembrane helix</keyword>
<reference evidence="9" key="2">
    <citation type="submission" date="2025-09" db="UniProtKB">
        <authorList>
            <consortium name="Ensembl"/>
        </authorList>
    </citation>
    <scope>IDENTIFICATION</scope>
</reference>
<dbReference type="GO" id="GO:0140662">
    <property type="term" value="F:ATP-dependent protein folding chaperone"/>
    <property type="evidence" value="ECO:0007669"/>
    <property type="project" value="InterPro"/>
</dbReference>
<dbReference type="OMA" id="HECGMQA"/>
<evidence type="ECO:0000256" key="8">
    <source>
        <dbReference type="SAM" id="Phobius"/>
    </source>
</evidence>
<protein>
    <submittedName>
        <fullName evidence="9">Heat shock protein 4 like</fullName>
    </submittedName>
</protein>
<evidence type="ECO:0000313" key="10">
    <source>
        <dbReference type="Proteomes" id="UP001108240"/>
    </source>
</evidence>
<dbReference type="InterPro" id="IPR029047">
    <property type="entry name" value="HSP70_peptide-bd_sf"/>
</dbReference>
<dbReference type="FunFam" id="3.90.640.10:FF:000004">
    <property type="entry name" value="Heat shock 70 kDa protein 4"/>
    <property type="match status" value="1"/>
</dbReference>
<dbReference type="GO" id="GO:0005524">
    <property type="term" value="F:ATP binding"/>
    <property type="evidence" value="ECO:0007669"/>
    <property type="project" value="UniProtKB-KW"/>
</dbReference>
<dbReference type="InterPro" id="IPR013126">
    <property type="entry name" value="Hsp_70_fam"/>
</dbReference>
<dbReference type="Proteomes" id="UP001108240">
    <property type="component" value="Unplaced"/>
</dbReference>
<sequence>MSVVGIDVGFRNCYIAVARSGGIETIANEYSDRCTPACISLASKNRTIGNAAKSQIITNFKNTVHGFKKFHGRAFDDQFVQGEKSKLPYSLHKLDNGSTGIKVRYLNEDKVFTIEQMTAMLLTKLKETSEHALKKPVVDCVISVPSFFTDVERRSLMDATQIAGLNCLRLINDTTAVALAYGIYKQDLPNPEEKPRNVVFVDIGHSSYQVSVASFNKGKLKVLATAFDPYLGGRNFDEMLVEYFCEDFKNRFKLNVKDNPRALLRLYQECEKLKKLMSANSSDLPLNIECFMNDIDSPQMYNLNPLLICIRPGTELSRDEIYAIEVVGGATRIPATKERISKFFGKDISTTLNADEAVARGCALQCAILSPAFKVREFSITDAVPFPITLRWNSPTDESVGECEVYSKNHAAPFSKAITFHKKEPFDLEAFYSSPHELPYPDSRIGRFTIQNVMPQPDGGSSKVKVKVRVNMHGIFSVSSASLIEKQKGEAEDVQMDTEPTVQNEGRPEEQVGDADCKVQFTLTIYANKFSHAFVNIYSLHSLLQKKMIIQDKLEKERNDAKNAVEEYVYDLRDKLCGIYERYVTEDESNRLTIMLEDTENWLYEEGEDQEKEIYQDKLSELKVGALVFGSCMSITVVTFCSIYTLSYIII</sequence>
<evidence type="ECO:0000256" key="5">
    <source>
        <dbReference type="ARBA" id="ARBA00022741"/>
    </source>
</evidence>
<comment type="similarity">
    <text evidence="2">Belongs to the heat shock protein 70 family.</text>
</comment>
<accession>A0A8C1AF20</accession>
<dbReference type="Gene3D" id="1.20.1270.10">
    <property type="match status" value="1"/>
</dbReference>
<evidence type="ECO:0000256" key="1">
    <source>
        <dbReference type="ARBA" id="ARBA00004496"/>
    </source>
</evidence>
<evidence type="ECO:0000256" key="4">
    <source>
        <dbReference type="ARBA" id="ARBA00022553"/>
    </source>
</evidence>
<evidence type="ECO:0000313" key="9">
    <source>
        <dbReference type="Ensembl" id="ENSCCRP00000017086.2"/>
    </source>
</evidence>
<reference evidence="9" key="1">
    <citation type="submission" date="2025-08" db="UniProtKB">
        <authorList>
            <consortium name="Ensembl"/>
        </authorList>
    </citation>
    <scope>IDENTIFICATION</scope>
</reference>
<dbReference type="InterPro" id="IPR043129">
    <property type="entry name" value="ATPase_NBD"/>
</dbReference>
<dbReference type="SUPFAM" id="SSF53067">
    <property type="entry name" value="Actin-like ATPase domain"/>
    <property type="match status" value="2"/>
</dbReference>
<dbReference type="GeneTree" id="ENSGT00940000158736"/>
<keyword evidence="6" id="KW-0067">ATP-binding</keyword>
<name>A0A8C1AF20_CYPCA</name>
<dbReference type="Pfam" id="PF00012">
    <property type="entry name" value="HSP70"/>
    <property type="match status" value="1"/>
</dbReference>
<dbReference type="FunFam" id="3.30.30.30:FF:000002">
    <property type="entry name" value="Heat shock 70 kDa protein 4"/>
    <property type="match status" value="1"/>
</dbReference>
<feature type="region of interest" description="Disordered" evidence="7">
    <location>
        <begin position="492"/>
        <end position="513"/>
    </location>
</feature>
<dbReference type="PANTHER" id="PTHR45639:SF5">
    <property type="entry name" value="HEAT SHOCK 70 KDA PROTEIN 4L"/>
    <property type="match status" value="1"/>
</dbReference>
<organism evidence="9 10">
    <name type="scientific">Cyprinus carpio carpio</name>
    <dbReference type="NCBI Taxonomy" id="630221"/>
    <lineage>
        <taxon>Eukaryota</taxon>
        <taxon>Metazoa</taxon>
        <taxon>Chordata</taxon>
        <taxon>Craniata</taxon>
        <taxon>Vertebrata</taxon>
        <taxon>Euteleostomi</taxon>
        <taxon>Actinopterygii</taxon>
        <taxon>Neopterygii</taxon>
        <taxon>Teleostei</taxon>
        <taxon>Ostariophysi</taxon>
        <taxon>Cypriniformes</taxon>
        <taxon>Cyprinidae</taxon>
        <taxon>Cyprininae</taxon>
        <taxon>Cyprinus</taxon>
    </lineage>
</organism>
<feature type="transmembrane region" description="Helical" evidence="8">
    <location>
        <begin position="624"/>
        <end position="650"/>
    </location>
</feature>
<dbReference type="Ensembl" id="ENSCCRT00000018623.2">
    <property type="protein sequence ID" value="ENSCCRP00000017086.2"/>
    <property type="gene ID" value="ENSCCRG00000008351.2"/>
</dbReference>
<keyword evidence="4" id="KW-0597">Phosphoprotein</keyword>
<dbReference type="SUPFAM" id="SSF100934">
    <property type="entry name" value="Heat shock protein 70kD (HSP70), C-terminal subdomain"/>
    <property type="match status" value="1"/>
</dbReference>
<evidence type="ECO:0000256" key="3">
    <source>
        <dbReference type="ARBA" id="ARBA00022490"/>
    </source>
</evidence>
<dbReference type="Gene3D" id="3.30.30.30">
    <property type="match status" value="1"/>
</dbReference>
<dbReference type="FunFam" id="2.60.34.10:FF:000030">
    <property type="entry name" value="Heat shock protein family A (Hsp70) member 4 like"/>
    <property type="match status" value="1"/>
</dbReference>
<dbReference type="InterPro" id="IPR029048">
    <property type="entry name" value="HSP70_C_sf"/>
</dbReference>
<dbReference type="Gene3D" id="3.30.420.40">
    <property type="match status" value="2"/>
</dbReference>
<dbReference type="GO" id="GO:0005829">
    <property type="term" value="C:cytosol"/>
    <property type="evidence" value="ECO:0007669"/>
    <property type="project" value="TreeGrafter"/>
</dbReference>
<dbReference type="GO" id="GO:0005634">
    <property type="term" value="C:nucleus"/>
    <property type="evidence" value="ECO:0007669"/>
    <property type="project" value="TreeGrafter"/>
</dbReference>
<dbReference type="SUPFAM" id="SSF100920">
    <property type="entry name" value="Heat shock protein 70kD (HSP70), peptide-binding domain"/>
    <property type="match status" value="1"/>
</dbReference>
<evidence type="ECO:0000256" key="7">
    <source>
        <dbReference type="SAM" id="MobiDB-lite"/>
    </source>
</evidence>
<comment type="subcellular location">
    <subcellularLocation>
        <location evidence="1">Cytoplasm</location>
    </subcellularLocation>
</comment>
<dbReference type="Gene3D" id="3.90.640.10">
    <property type="entry name" value="Actin, Chain A, domain 4"/>
    <property type="match status" value="1"/>
</dbReference>
<keyword evidence="8" id="KW-0812">Transmembrane</keyword>
<dbReference type="Gene3D" id="2.60.34.10">
    <property type="entry name" value="Substrate Binding Domain Of DNAk, Chain A, domain 1"/>
    <property type="match status" value="1"/>
</dbReference>
<dbReference type="FunFam" id="3.30.420.40:FF:000767">
    <property type="entry name" value="Heat shock protein 70 (HSP70)-4, putative"/>
    <property type="match status" value="1"/>
</dbReference>
<dbReference type="PRINTS" id="PR00301">
    <property type="entry name" value="HEATSHOCK70"/>
</dbReference>
<evidence type="ECO:0000256" key="2">
    <source>
        <dbReference type="ARBA" id="ARBA00007381"/>
    </source>
</evidence>
<keyword evidence="3" id="KW-0963">Cytoplasm</keyword>
<dbReference type="FunFam" id="1.20.1270.10:FF:000002">
    <property type="entry name" value="Heat shock 70 kDa protein 4"/>
    <property type="match status" value="1"/>
</dbReference>
<dbReference type="AlphaFoldDB" id="A0A8C1AF20"/>
<keyword evidence="8" id="KW-0472">Membrane</keyword>
<evidence type="ECO:0000256" key="6">
    <source>
        <dbReference type="ARBA" id="ARBA00022840"/>
    </source>
</evidence>
<keyword evidence="5" id="KW-0547">Nucleotide-binding</keyword>
<proteinExistence type="inferred from homology"/>
<keyword evidence="10" id="KW-1185">Reference proteome</keyword>
<dbReference type="FunFam" id="3.30.420.40:FF:000171">
    <property type="entry name" value="Heat shock 70 kDa protein 4"/>
    <property type="match status" value="2"/>
</dbReference>
<dbReference type="PANTHER" id="PTHR45639">
    <property type="entry name" value="HSC70CB, ISOFORM G-RELATED"/>
    <property type="match status" value="1"/>
</dbReference>